<keyword evidence="6 7" id="KW-0030">Aminoacyl-tRNA synthetase</keyword>
<dbReference type="InterPro" id="IPR020058">
    <property type="entry name" value="Glu/Gln-tRNA-synth_Ib_cat-dom"/>
</dbReference>
<keyword evidence="3 7" id="KW-0547">Nucleotide-binding</keyword>
<dbReference type="GO" id="GO:0006424">
    <property type="term" value="P:glutamyl-tRNA aminoacylation"/>
    <property type="evidence" value="ECO:0007669"/>
    <property type="project" value="TreeGrafter"/>
</dbReference>
<dbReference type="GO" id="GO:0005829">
    <property type="term" value="C:cytosol"/>
    <property type="evidence" value="ECO:0007669"/>
    <property type="project" value="TreeGrafter"/>
</dbReference>
<organism evidence="9 10">
    <name type="scientific">Filimonas effusa</name>
    <dbReference type="NCBI Taxonomy" id="2508721"/>
    <lineage>
        <taxon>Bacteria</taxon>
        <taxon>Pseudomonadati</taxon>
        <taxon>Bacteroidota</taxon>
        <taxon>Chitinophagia</taxon>
        <taxon>Chitinophagales</taxon>
        <taxon>Chitinophagaceae</taxon>
        <taxon>Filimonas</taxon>
    </lineage>
</organism>
<evidence type="ECO:0000256" key="1">
    <source>
        <dbReference type="ARBA" id="ARBA00022598"/>
    </source>
</evidence>
<dbReference type="InterPro" id="IPR001412">
    <property type="entry name" value="aa-tRNA-synth_I_CS"/>
</dbReference>
<evidence type="ECO:0000256" key="5">
    <source>
        <dbReference type="ARBA" id="ARBA00022840"/>
    </source>
</evidence>
<dbReference type="OrthoDB" id="9807503at2"/>
<dbReference type="PROSITE" id="PS00178">
    <property type="entry name" value="AA_TRNA_LIGASE_I"/>
    <property type="match status" value="1"/>
</dbReference>
<keyword evidence="1 7" id="KW-0436">Ligase</keyword>
<reference evidence="9 10" key="1">
    <citation type="submission" date="2019-01" db="EMBL/GenBank/DDBJ databases">
        <title>Filimonas sp. strain TTM-71.</title>
        <authorList>
            <person name="Chen W.-M."/>
        </authorList>
    </citation>
    <scope>NUCLEOTIDE SEQUENCE [LARGE SCALE GENOMIC DNA]</scope>
    <source>
        <strain evidence="9 10">TTM-71</strain>
    </source>
</reference>
<dbReference type="SUPFAM" id="SSF52374">
    <property type="entry name" value="Nucleotidylyl transferase"/>
    <property type="match status" value="1"/>
</dbReference>
<evidence type="ECO:0000256" key="6">
    <source>
        <dbReference type="ARBA" id="ARBA00023146"/>
    </source>
</evidence>
<dbReference type="GO" id="GO:0004818">
    <property type="term" value="F:glutamate-tRNA ligase activity"/>
    <property type="evidence" value="ECO:0007669"/>
    <property type="project" value="TreeGrafter"/>
</dbReference>
<dbReference type="PANTHER" id="PTHR43311:SF1">
    <property type="entry name" value="GLUTAMYL-Q TRNA(ASP) SYNTHETASE"/>
    <property type="match status" value="1"/>
</dbReference>
<keyword evidence="7" id="KW-0648">Protein biosynthesis</keyword>
<dbReference type="Gene3D" id="3.40.50.620">
    <property type="entry name" value="HUPs"/>
    <property type="match status" value="1"/>
</dbReference>
<comment type="similarity">
    <text evidence="7">Belongs to the class-I aminoacyl-tRNA synthetase family.</text>
</comment>
<dbReference type="Proteomes" id="UP000290545">
    <property type="component" value="Unassembled WGS sequence"/>
</dbReference>
<evidence type="ECO:0000313" key="10">
    <source>
        <dbReference type="Proteomes" id="UP000290545"/>
    </source>
</evidence>
<dbReference type="GO" id="GO:0005524">
    <property type="term" value="F:ATP binding"/>
    <property type="evidence" value="ECO:0007669"/>
    <property type="project" value="UniProtKB-KW"/>
</dbReference>
<dbReference type="RefSeq" id="WP_129001492.1">
    <property type="nucleotide sequence ID" value="NZ_SDHZ01000001.1"/>
</dbReference>
<name>A0A4Q1D946_9BACT</name>
<proteinExistence type="inferred from homology"/>
<feature type="domain" description="Glutamyl/glutaminyl-tRNA synthetase class Ib catalytic" evidence="8">
    <location>
        <begin position="10"/>
        <end position="276"/>
    </location>
</feature>
<dbReference type="Pfam" id="PF00749">
    <property type="entry name" value="tRNA-synt_1c"/>
    <property type="match status" value="1"/>
</dbReference>
<sequence>MDLQQLSFRKTRIAPTPSGYLHMGNILSFALTAWLAQQTGAAILLRIDDLDRQRMQRSYVEDIFETLQFLNIPWHEGPRNYEEFEKSWSQLHRLSLYNELLQQLVATGQVFACNCSRAQLSRTSADSGYNGTCNDAQLPLTEGAVNWRLRTTTDAAITINTLHGRVEAPLPTTMKDIVIRKKDGYPAYQLSSVADDRYYEVDLIVRGADLWPSTLAQTCLAAGIADKAFTKVNFHHHGLLMRAGEEKLSKSAGATSIQYLRKQGNSAAEVCKMIARAAGIPGEPGTWQSLAEAFWMEEQRINPLAQKNI</sequence>
<evidence type="ECO:0000256" key="3">
    <source>
        <dbReference type="ARBA" id="ARBA00022741"/>
    </source>
</evidence>
<comment type="caution">
    <text evidence="9">The sequence shown here is derived from an EMBL/GenBank/DDBJ whole genome shotgun (WGS) entry which is preliminary data.</text>
</comment>
<evidence type="ECO:0000313" key="9">
    <source>
        <dbReference type="EMBL" id="RXK85740.1"/>
    </source>
</evidence>
<evidence type="ECO:0000259" key="8">
    <source>
        <dbReference type="Pfam" id="PF00749"/>
    </source>
</evidence>
<accession>A0A4Q1D946</accession>
<dbReference type="PRINTS" id="PR00987">
    <property type="entry name" value="TRNASYNTHGLU"/>
</dbReference>
<gene>
    <name evidence="9" type="ORF">ESB13_02690</name>
</gene>
<dbReference type="InterPro" id="IPR049940">
    <property type="entry name" value="GluQ/Sye"/>
</dbReference>
<dbReference type="PANTHER" id="PTHR43311">
    <property type="entry name" value="GLUTAMATE--TRNA LIGASE"/>
    <property type="match status" value="1"/>
</dbReference>
<evidence type="ECO:0000256" key="7">
    <source>
        <dbReference type="RuleBase" id="RU363037"/>
    </source>
</evidence>
<dbReference type="InterPro" id="IPR000924">
    <property type="entry name" value="Glu/Gln-tRNA-synth"/>
</dbReference>
<keyword evidence="2" id="KW-0479">Metal-binding</keyword>
<dbReference type="EMBL" id="SDHZ01000001">
    <property type="protein sequence ID" value="RXK85740.1"/>
    <property type="molecule type" value="Genomic_DNA"/>
</dbReference>
<dbReference type="AlphaFoldDB" id="A0A4Q1D946"/>
<keyword evidence="4" id="KW-0862">Zinc</keyword>
<keyword evidence="10" id="KW-1185">Reference proteome</keyword>
<evidence type="ECO:0000256" key="4">
    <source>
        <dbReference type="ARBA" id="ARBA00022833"/>
    </source>
</evidence>
<keyword evidence="5 7" id="KW-0067">ATP-binding</keyword>
<evidence type="ECO:0000256" key="2">
    <source>
        <dbReference type="ARBA" id="ARBA00022723"/>
    </source>
</evidence>
<dbReference type="InterPro" id="IPR014729">
    <property type="entry name" value="Rossmann-like_a/b/a_fold"/>
</dbReference>
<protein>
    <submittedName>
        <fullName evidence="9">tRNA glutamyl-Q synthetase</fullName>
    </submittedName>
</protein>